<dbReference type="EMBL" id="HBUF01634586">
    <property type="protein sequence ID" value="CAG6783820.1"/>
    <property type="molecule type" value="Transcribed_RNA"/>
</dbReference>
<dbReference type="EMBL" id="HBUF01634585">
    <property type="protein sequence ID" value="CAG6783816.1"/>
    <property type="molecule type" value="Transcribed_RNA"/>
</dbReference>
<sequence>MAHGNIQEKRTTEINFNNFFSGFCLFFVFVYHNLVYSFSSISVVWSWGWGVVLWGNWGSTVGNWLWLFNQLWEGGDGSGDFLWDWGWGWQMGTRWVVTGLVSVPLEGDWGSFWGGVGRGSLGSNSFTVLDSWVLQFTLLLNLDSVAGFESEAVGLVGSSWWAVIVSDDGDEFVLGGVCLWGVDLGSSGD</sequence>
<dbReference type="EMBL" id="HBUF01634587">
    <property type="protein sequence ID" value="CAG6783824.1"/>
    <property type="molecule type" value="Transcribed_RNA"/>
</dbReference>
<feature type="transmembrane region" description="Helical" evidence="1">
    <location>
        <begin position="47"/>
        <end position="68"/>
    </location>
</feature>
<feature type="transmembrane region" description="Helical" evidence="1">
    <location>
        <begin position="16"/>
        <end position="35"/>
    </location>
</feature>
<name>A0A8D9BIQ0_9HEMI</name>
<evidence type="ECO:0000256" key="1">
    <source>
        <dbReference type="SAM" id="Phobius"/>
    </source>
</evidence>
<keyword evidence="1" id="KW-0472">Membrane</keyword>
<dbReference type="AlphaFoldDB" id="A0A8D9BIQ0"/>
<dbReference type="EMBL" id="HBUF01634588">
    <property type="protein sequence ID" value="CAG6783828.1"/>
    <property type="molecule type" value="Transcribed_RNA"/>
</dbReference>
<evidence type="ECO:0000313" key="2">
    <source>
        <dbReference type="EMBL" id="CAG6783812.1"/>
    </source>
</evidence>
<reference evidence="2" key="1">
    <citation type="submission" date="2021-05" db="EMBL/GenBank/DDBJ databases">
        <authorList>
            <person name="Alioto T."/>
            <person name="Alioto T."/>
            <person name="Gomez Garrido J."/>
        </authorList>
    </citation>
    <scope>NUCLEOTIDE SEQUENCE</scope>
</reference>
<organism evidence="2">
    <name type="scientific">Cacopsylla melanoneura</name>
    <dbReference type="NCBI Taxonomy" id="428564"/>
    <lineage>
        <taxon>Eukaryota</taxon>
        <taxon>Metazoa</taxon>
        <taxon>Ecdysozoa</taxon>
        <taxon>Arthropoda</taxon>
        <taxon>Hexapoda</taxon>
        <taxon>Insecta</taxon>
        <taxon>Pterygota</taxon>
        <taxon>Neoptera</taxon>
        <taxon>Paraneoptera</taxon>
        <taxon>Hemiptera</taxon>
        <taxon>Sternorrhyncha</taxon>
        <taxon>Psylloidea</taxon>
        <taxon>Psyllidae</taxon>
        <taxon>Psyllinae</taxon>
        <taxon>Cacopsylla</taxon>
    </lineage>
</organism>
<accession>A0A8D9BIQ0</accession>
<keyword evidence="1" id="KW-0812">Transmembrane</keyword>
<protein>
    <submittedName>
        <fullName evidence="2">Uncharacterized protein</fullName>
    </submittedName>
</protein>
<dbReference type="EMBL" id="HBUF01137729">
    <property type="protein sequence ID" value="CAG6645639.1"/>
    <property type="molecule type" value="Transcribed_RNA"/>
</dbReference>
<keyword evidence="1" id="KW-1133">Transmembrane helix</keyword>
<dbReference type="EMBL" id="HBUF01634584">
    <property type="protein sequence ID" value="CAG6783812.1"/>
    <property type="molecule type" value="Transcribed_RNA"/>
</dbReference>
<dbReference type="EMBL" id="HBUF01634589">
    <property type="protein sequence ID" value="CAG6783832.1"/>
    <property type="molecule type" value="Transcribed_RNA"/>
</dbReference>
<proteinExistence type="predicted"/>
<dbReference type="EMBL" id="HBUF01634590">
    <property type="protein sequence ID" value="CAG6783836.1"/>
    <property type="molecule type" value="Transcribed_RNA"/>
</dbReference>